<organism evidence="3 4">
    <name type="scientific">Kingdonia uniflora</name>
    <dbReference type="NCBI Taxonomy" id="39325"/>
    <lineage>
        <taxon>Eukaryota</taxon>
        <taxon>Viridiplantae</taxon>
        <taxon>Streptophyta</taxon>
        <taxon>Embryophyta</taxon>
        <taxon>Tracheophyta</taxon>
        <taxon>Spermatophyta</taxon>
        <taxon>Magnoliopsida</taxon>
        <taxon>Ranunculales</taxon>
        <taxon>Circaeasteraceae</taxon>
        <taxon>Kingdonia</taxon>
    </lineage>
</organism>
<dbReference type="GO" id="GO:0005739">
    <property type="term" value="C:mitochondrion"/>
    <property type="evidence" value="ECO:0007669"/>
    <property type="project" value="TreeGrafter"/>
</dbReference>
<reference evidence="3 4" key="1">
    <citation type="journal article" date="2020" name="IScience">
        <title>Genome Sequencing of the Endangered Kingdonia uniflora (Circaeasteraceae, Ranunculales) Reveals Potential Mechanisms of Evolutionary Specialization.</title>
        <authorList>
            <person name="Sun Y."/>
            <person name="Deng T."/>
            <person name="Zhang A."/>
            <person name="Moore M.J."/>
            <person name="Landis J.B."/>
            <person name="Lin N."/>
            <person name="Zhang H."/>
            <person name="Zhang X."/>
            <person name="Huang J."/>
            <person name="Zhang X."/>
            <person name="Sun H."/>
            <person name="Wang H."/>
        </authorList>
    </citation>
    <scope>NUCLEOTIDE SEQUENCE [LARGE SCALE GENOMIC DNA]</scope>
    <source>
        <strain evidence="3">TB1705</strain>
        <tissue evidence="3">Leaf</tissue>
    </source>
</reference>
<evidence type="ECO:0000256" key="2">
    <source>
        <dbReference type="ARBA" id="ARBA00023146"/>
    </source>
</evidence>
<dbReference type="PANTHER" id="PTHR22594:SF34">
    <property type="entry name" value="ASPARAGINE--TRNA LIGASE, MITOCHONDRIAL-RELATED"/>
    <property type="match status" value="1"/>
</dbReference>
<dbReference type="GO" id="GO:0005524">
    <property type="term" value="F:ATP binding"/>
    <property type="evidence" value="ECO:0007669"/>
    <property type="project" value="UniProtKB-KW"/>
</dbReference>
<dbReference type="InterPro" id="IPR045864">
    <property type="entry name" value="aa-tRNA-synth_II/BPL/LPL"/>
</dbReference>
<comment type="caution">
    <text evidence="3">The sequence shown here is derived from an EMBL/GenBank/DDBJ whole genome shotgun (WGS) entry which is preliminary data.</text>
</comment>
<dbReference type="GO" id="GO:0006421">
    <property type="term" value="P:asparaginyl-tRNA aminoacylation"/>
    <property type="evidence" value="ECO:0007669"/>
    <property type="project" value="TreeGrafter"/>
</dbReference>
<dbReference type="PANTHER" id="PTHR22594">
    <property type="entry name" value="ASPARTYL/LYSYL-TRNA SYNTHETASE"/>
    <property type="match status" value="1"/>
</dbReference>
<keyword evidence="4" id="KW-1185">Reference proteome</keyword>
<dbReference type="EMBL" id="JACGCM010002300">
    <property type="protein sequence ID" value="KAF6141691.1"/>
    <property type="molecule type" value="Genomic_DNA"/>
</dbReference>
<accession>A0A7J7LG94</accession>
<dbReference type="SUPFAM" id="SSF55681">
    <property type="entry name" value="Class II aaRS and biotin synthetases"/>
    <property type="match status" value="1"/>
</dbReference>
<dbReference type="AlphaFoldDB" id="A0A7J7LG94"/>
<keyword evidence="2" id="KW-0030">Aminoacyl-tRNA synthetase</keyword>
<sequence length="119" mass="13478">MDYLVHYLLVSILTDWSERSFFSHSKEKGEQGIFENQSSSSASNKHIWRGIFLYFVNCGKFTNVARVRNALSYATHKFFQENGFVWVSSPIITASDCEGAGEQLCVTTLVLPLSSCHFI</sequence>
<dbReference type="OrthoDB" id="1937053at2759"/>
<evidence type="ECO:0000313" key="3">
    <source>
        <dbReference type="EMBL" id="KAF6141691.1"/>
    </source>
</evidence>
<evidence type="ECO:0000313" key="4">
    <source>
        <dbReference type="Proteomes" id="UP000541444"/>
    </source>
</evidence>
<protein>
    <submittedName>
        <fullName evidence="3">Uncharacterized protein</fullName>
    </submittedName>
</protein>
<dbReference type="GO" id="GO:0004816">
    <property type="term" value="F:asparagine-tRNA ligase activity"/>
    <property type="evidence" value="ECO:0007669"/>
    <property type="project" value="TreeGrafter"/>
</dbReference>
<dbReference type="Proteomes" id="UP000541444">
    <property type="component" value="Unassembled WGS sequence"/>
</dbReference>
<dbReference type="Gene3D" id="3.30.930.10">
    <property type="entry name" value="Bira Bifunctional Protein, Domain 2"/>
    <property type="match status" value="1"/>
</dbReference>
<evidence type="ECO:0000256" key="1">
    <source>
        <dbReference type="ARBA" id="ARBA00022917"/>
    </source>
</evidence>
<name>A0A7J7LG94_9MAGN</name>
<keyword evidence="1" id="KW-0648">Protein biosynthesis</keyword>
<gene>
    <name evidence="3" type="ORF">GIB67_001243</name>
</gene>
<proteinExistence type="predicted"/>
<keyword evidence="2" id="KW-0436">Ligase</keyword>